<dbReference type="Gene3D" id="3.55.50.30">
    <property type="match status" value="1"/>
</dbReference>
<name>A0ABW5KLI0_9SPHI</name>
<dbReference type="PANTHER" id="PTHR30273">
    <property type="entry name" value="PERIPLASMIC SIGNAL SENSOR AND SIGMA FACTOR ACTIVATOR FECR-RELATED"/>
    <property type="match status" value="1"/>
</dbReference>
<dbReference type="InterPro" id="IPR006860">
    <property type="entry name" value="FecR"/>
</dbReference>
<evidence type="ECO:0000259" key="3">
    <source>
        <dbReference type="Pfam" id="PF16344"/>
    </source>
</evidence>
<protein>
    <submittedName>
        <fullName evidence="4">FecR family protein</fullName>
    </submittedName>
</protein>
<evidence type="ECO:0000256" key="1">
    <source>
        <dbReference type="SAM" id="Phobius"/>
    </source>
</evidence>
<dbReference type="Pfam" id="PF16344">
    <property type="entry name" value="FecR_C"/>
    <property type="match status" value="1"/>
</dbReference>
<keyword evidence="1" id="KW-0812">Transmembrane</keyword>
<dbReference type="Gene3D" id="2.60.120.1440">
    <property type="match status" value="1"/>
</dbReference>
<dbReference type="Pfam" id="PF04773">
    <property type="entry name" value="FecR"/>
    <property type="match status" value="1"/>
</dbReference>
<gene>
    <name evidence="4" type="ORF">ACFSR5_19465</name>
</gene>
<dbReference type="InterPro" id="IPR032508">
    <property type="entry name" value="FecR_C"/>
</dbReference>
<organism evidence="4 5">
    <name type="scientific">Sphingobacterium suaedae</name>
    <dbReference type="NCBI Taxonomy" id="1686402"/>
    <lineage>
        <taxon>Bacteria</taxon>
        <taxon>Pseudomonadati</taxon>
        <taxon>Bacteroidota</taxon>
        <taxon>Sphingobacteriia</taxon>
        <taxon>Sphingobacteriales</taxon>
        <taxon>Sphingobacteriaceae</taxon>
        <taxon>Sphingobacterium</taxon>
    </lineage>
</organism>
<proteinExistence type="predicted"/>
<comment type="caution">
    <text evidence="4">The sequence shown here is derived from an EMBL/GenBank/DDBJ whole genome shotgun (WGS) entry which is preliminary data.</text>
</comment>
<dbReference type="InterPro" id="IPR012373">
    <property type="entry name" value="Ferrdict_sens_TM"/>
</dbReference>
<keyword evidence="5" id="KW-1185">Reference proteome</keyword>
<reference evidence="5" key="1">
    <citation type="journal article" date="2019" name="Int. J. Syst. Evol. Microbiol.">
        <title>The Global Catalogue of Microorganisms (GCM) 10K type strain sequencing project: providing services to taxonomists for standard genome sequencing and annotation.</title>
        <authorList>
            <consortium name="The Broad Institute Genomics Platform"/>
            <consortium name="The Broad Institute Genome Sequencing Center for Infectious Disease"/>
            <person name="Wu L."/>
            <person name="Ma J."/>
        </authorList>
    </citation>
    <scope>NUCLEOTIDE SEQUENCE [LARGE SCALE GENOMIC DNA]</scope>
    <source>
        <strain evidence="5">KCTC 42662</strain>
    </source>
</reference>
<feature type="domain" description="FecR protein" evidence="2">
    <location>
        <begin position="135"/>
        <end position="227"/>
    </location>
</feature>
<dbReference type="PIRSF" id="PIRSF018266">
    <property type="entry name" value="FecR"/>
    <property type="match status" value="1"/>
</dbReference>
<evidence type="ECO:0000313" key="5">
    <source>
        <dbReference type="Proteomes" id="UP001597545"/>
    </source>
</evidence>
<evidence type="ECO:0000259" key="2">
    <source>
        <dbReference type="Pfam" id="PF04773"/>
    </source>
</evidence>
<evidence type="ECO:0000313" key="4">
    <source>
        <dbReference type="EMBL" id="MFD2549832.1"/>
    </source>
</evidence>
<accession>A0ABW5KLI0</accession>
<keyword evidence="1" id="KW-0472">Membrane</keyword>
<feature type="transmembrane region" description="Helical" evidence="1">
    <location>
        <begin position="94"/>
        <end position="114"/>
    </location>
</feature>
<dbReference type="EMBL" id="JBHULR010000021">
    <property type="protein sequence ID" value="MFD2549832.1"/>
    <property type="molecule type" value="Genomic_DNA"/>
</dbReference>
<sequence>MQENENTPPSLEELIADPSFVNYCLEANEADRLFWQESLQQNPSFQPRFEDARKLIILFKDSPSDTEITSARHRLFHSLGFDKEITKKRKIFPLYRWAAAAAIVVFIGLMSVYVTRQMREKPIAVVGQSQIRQTVPAGKIMHIRLLDGTVVDLSAGSTLTYPTTFTDSSRIVTLEGDARFFVTHIDDKPFVVRTADLDIHVLGTTFNVQSFQTDRHVRVVLFEGSVQVNKNNRSYRISPGQALIYDKKNGSFAMSAFNPDEENERINGTLIFDHASYAEVGQRLAHKYGIEFIPDNRIDIAFSGKISNESIDEVLKKLNFTTNYHFYLESNTLIAKQK</sequence>
<keyword evidence="1" id="KW-1133">Transmembrane helix</keyword>
<dbReference type="Proteomes" id="UP001597545">
    <property type="component" value="Unassembled WGS sequence"/>
</dbReference>
<dbReference type="RefSeq" id="WP_380906169.1">
    <property type="nucleotide sequence ID" value="NZ_JBHUEG010000018.1"/>
</dbReference>
<feature type="domain" description="Protein FecR C-terminal" evidence="3">
    <location>
        <begin position="270"/>
        <end position="334"/>
    </location>
</feature>
<dbReference type="PANTHER" id="PTHR30273:SF2">
    <property type="entry name" value="PROTEIN FECR"/>
    <property type="match status" value="1"/>
</dbReference>